<name>A0A097ASX5_THEKI</name>
<comment type="pathway">
    <text evidence="1">Amine and polyamine biosynthesis.</text>
</comment>
<evidence type="ECO:0000259" key="2">
    <source>
        <dbReference type="Pfam" id="PF01861"/>
    </source>
</evidence>
<dbReference type="KEGG" id="tki:TKV_c17620"/>
<dbReference type="InterPro" id="IPR002723">
    <property type="entry name" value="BpsA_C"/>
</dbReference>
<dbReference type="InterPro" id="IPR014435">
    <property type="entry name" value="BpsA"/>
</dbReference>
<dbReference type="HAMAP" id="MF_01947">
    <property type="entry name" value="Aminopropyltransf_BpsA"/>
    <property type="match status" value="1"/>
</dbReference>
<organism evidence="3 4">
    <name type="scientific">Thermoanaerobacter kivui</name>
    <name type="common">Acetogenium kivui</name>
    <dbReference type="NCBI Taxonomy" id="2325"/>
    <lineage>
        <taxon>Bacteria</taxon>
        <taxon>Bacillati</taxon>
        <taxon>Bacillota</taxon>
        <taxon>Clostridia</taxon>
        <taxon>Thermoanaerobacterales</taxon>
        <taxon>Thermoanaerobacteraceae</taxon>
        <taxon>Thermoanaerobacter</taxon>
    </lineage>
</organism>
<dbReference type="Gene3D" id="3.40.50.150">
    <property type="entry name" value="Vaccinia Virus protein VP39"/>
    <property type="match status" value="1"/>
</dbReference>
<evidence type="ECO:0000313" key="4">
    <source>
        <dbReference type="Proteomes" id="UP000029669"/>
    </source>
</evidence>
<keyword evidence="1" id="KW-0963">Cytoplasm</keyword>
<dbReference type="AlphaFoldDB" id="A0A097ASX5"/>
<dbReference type="Proteomes" id="UP000029669">
    <property type="component" value="Chromosome"/>
</dbReference>
<comment type="similarity">
    <text evidence="1">Belongs to the branched-chain polyamine synthase family.</text>
</comment>
<sequence>MENLQDIAHQVYQRTGVMTSSKDVEKILSAVAATPHFWEIITLSQRPFSVVAEMIELLRQKNLVTIEKNGDIKFNSKGLEYLNSLKIVPKRVYTCPACEGRGINLSKLEDLIKKFDQVTVNRPKAISDYDQGFVTTQTVVSRIVLMAERGDLEGKKLLVLGDDDLVSIAAGLSGMPTEIVVMEIDDRIVEYINEVANKYNLPIKAMKYDFRDKLPDEYVGYFDTFITDPPETIEALEICIGRGISALSQEGCAGYFGLTLIEASLGKWNIFQQILASKFKVVVTDIIDDFNHYVNWDYLLKSVGKDYAFVQVEPRLNWYRSSMYRIETLIDSKGIENEYKPCELYVDEEALIYKEENK</sequence>
<dbReference type="EMBL" id="CP009170">
    <property type="protein sequence ID" value="AIS52913.1"/>
    <property type="molecule type" value="Genomic_DNA"/>
</dbReference>
<reference evidence="4" key="1">
    <citation type="journal article" date="2015" name="Genome Announc.">
        <title>Whole-Genome Sequences of 80 Environmental and Clinical Isolates of Burkholderia pseudomallei.</title>
        <authorList>
            <person name="Johnson S.L."/>
            <person name="Baker A.L."/>
            <person name="Chain P.S."/>
            <person name="Currie B.J."/>
            <person name="Daligault H.E."/>
            <person name="Davenport K.W."/>
            <person name="Davis C.B."/>
            <person name="Inglis T.J."/>
            <person name="Kaestli M."/>
            <person name="Koren S."/>
            <person name="Mayo M."/>
            <person name="Merritt A.J."/>
            <person name="Price E.P."/>
            <person name="Sarovich D.S."/>
            <person name="Warner J."/>
            <person name="Rosovitz M.J."/>
        </authorList>
    </citation>
    <scope>NUCLEOTIDE SEQUENCE [LARGE SCALE GENOMIC DNA]</scope>
    <source>
        <strain evidence="4">DSM 2030</strain>
    </source>
</reference>
<comment type="catalytic activity">
    <reaction evidence="1">
        <text>2 S-adenosyl 3-(methylsulfanyl)propylamine + spermidine = N(4)-bis(aminopropyl)spermidine + 2 S-methyl-5'-thioadenosine + 2 H(+)</text>
        <dbReference type="Rhea" id="RHEA:44132"/>
        <dbReference type="ChEBI" id="CHEBI:15378"/>
        <dbReference type="ChEBI" id="CHEBI:17509"/>
        <dbReference type="ChEBI" id="CHEBI:57443"/>
        <dbReference type="ChEBI" id="CHEBI:57834"/>
        <dbReference type="ChEBI" id="CHEBI:82771"/>
        <dbReference type="EC" id="2.5.1.128"/>
    </reaction>
</comment>
<dbReference type="PANTHER" id="PTHR23290">
    <property type="entry name" value="RRNA N6-ADENOSINE-METHYLTRANSFERASE METTL5"/>
    <property type="match status" value="1"/>
</dbReference>
<keyword evidence="1" id="KW-0808">Transferase</keyword>
<dbReference type="STRING" id="2325.TKV_c17620"/>
<dbReference type="InterPro" id="IPR029063">
    <property type="entry name" value="SAM-dependent_MTases_sf"/>
</dbReference>
<dbReference type="eggNOG" id="COG1568">
    <property type="taxonomic scope" value="Bacteria"/>
</dbReference>
<dbReference type="EC" id="2.5.1.128" evidence="1"/>
<protein>
    <recommendedName>
        <fullName evidence="1">N(4)-bis(aminopropyl)spermidine synthase</fullName>
        <ecNumber evidence="1">2.5.1.128</ecNumber>
    </recommendedName>
    <alternativeName>
        <fullName evidence="1">Branched-chain polyamine synthase A</fullName>
    </alternativeName>
</protein>
<gene>
    <name evidence="1" type="primary">bpsA</name>
    <name evidence="3" type="ORF">TKV_c17620</name>
</gene>
<dbReference type="GO" id="GO:0005737">
    <property type="term" value="C:cytoplasm"/>
    <property type="evidence" value="ECO:0007669"/>
    <property type="project" value="UniProtKB-SubCell"/>
</dbReference>
<keyword evidence="1" id="KW-0620">Polyamine biosynthesis</keyword>
<dbReference type="PANTHER" id="PTHR23290:SF0">
    <property type="entry name" value="RRNA N6-ADENOSINE-METHYLTRANSFERASE METTL5"/>
    <property type="match status" value="1"/>
</dbReference>
<dbReference type="Pfam" id="PF01861">
    <property type="entry name" value="BpsA_C"/>
    <property type="match status" value="1"/>
</dbReference>
<accession>A0A097ASX5</accession>
<comment type="function">
    <text evidence="1">Involved in the biosynthesis of branched-chain polyamines, which support the growth of thermophiles under high-temperature conditions. Catalyzes the sequential condensation of spermidine with the aminopropyl groups of decarboxylated S-adenosylmethionines to produce N(4)-bis(aminopropyl)spermidine via N(4)-aminopropylspermidine.</text>
</comment>
<evidence type="ECO:0000313" key="3">
    <source>
        <dbReference type="EMBL" id="AIS52913.1"/>
    </source>
</evidence>
<keyword evidence="4" id="KW-1185">Reference proteome</keyword>
<evidence type="ECO:0000256" key="1">
    <source>
        <dbReference type="HAMAP-Rule" id="MF_01947"/>
    </source>
</evidence>
<dbReference type="RefSeq" id="WP_049685584.1">
    <property type="nucleotide sequence ID" value="NZ_CP009170.1"/>
</dbReference>
<dbReference type="OrthoDB" id="7593728at2"/>
<dbReference type="HOGENOM" id="CLU_042160_0_0_9"/>
<dbReference type="InterPro" id="IPR051720">
    <property type="entry name" value="rRNA_MeTrfase/Polyamine_Synth"/>
</dbReference>
<feature type="domain" description="N(4)-bis(aminopropyl)spermidine synthase C-terminal" evidence="2">
    <location>
        <begin position="110"/>
        <end position="350"/>
    </location>
</feature>
<dbReference type="SUPFAM" id="SSF53335">
    <property type="entry name" value="S-adenosyl-L-methionine-dependent methyltransferases"/>
    <property type="match status" value="1"/>
</dbReference>
<dbReference type="GO" id="GO:0006596">
    <property type="term" value="P:polyamine biosynthetic process"/>
    <property type="evidence" value="ECO:0007669"/>
    <property type="project" value="UniProtKB-UniRule"/>
</dbReference>
<dbReference type="InterPro" id="IPR036388">
    <property type="entry name" value="WH-like_DNA-bd_sf"/>
</dbReference>
<proteinExistence type="inferred from homology"/>
<dbReference type="Gene3D" id="1.10.10.10">
    <property type="entry name" value="Winged helix-like DNA-binding domain superfamily/Winged helix DNA-binding domain"/>
    <property type="match status" value="1"/>
</dbReference>
<comment type="subcellular location">
    <subcellularLocation>
        <location evidence="1">Cytoplasm</location>
    </subcellularLocation>
</comment>
<dbReference type="PIRSF" id="PIRSF005895">
    <property type="entry name" value="UCP005895_mtase"/>
    <property type="match status" value="1"/>
</dbReference>
<dbReference type="GO" id="GO:0016765">
    <property type="term" value="F:transferase activity, transferring alkyl or aryl (other than methyl) groups"/>
    <property type="evidence" value="ECO:0007669"/>
    <property type="project" value="UniProtKB-UniRule"/>
</dbReference>